<dbReference type="RefSeq" id="WP_023393625.1">
    <property type="nucleotide sequence ID" value="NZ_ASGZ01000015.1"/>
</dbReference>
<dbReference type="EMBL" id="ASGZ01000015">
    <property type="protein sequence ID" value="ESP89198.1"/>
    <property type="molecule type" value="Genomic_DNA"/>
</dbReference>
<evidence type="ECO:0000313" key="4">
    <source>
        <dbReference type="Proteomes" id="UP000017840"/>
    </source>
</evidence>
<feature type="domain" description="DUF5808" evidence="2">
    <location>
        <begin position="35"/>
        <end position="58"/>
    </location>
</feature>
<comment type="caution">
    <text evidence="3">The sequence shown here is derived from an EMBL/GenBank/DDBJ whole genome shotgun (WGS) entry which is preliminary data.</text>
</comment>
<evidence type="ECO:0000256" key="1">
    <source>
        <dbReference type="SAM" id="MobiDB-lite"/>
    </source>
</evidence>
<dbReference type="OrthoDB" id="234861at2157"/>
<gene>
    <name evidence="3" type="ORF">K933_05188</name>
</gene>
<evidence type="ECO:0000313" key="3">
    <source>
        <dbReference type="EMBL" id="ESP89198.1"/>
    </source>
</evidence>
<name>V4HGF4_9EURY</name>
<dbReference type="Pfam" id="PF19124">
    <property type="entry name" value="DUF5808"/>
    <property type="match status" value="1"/>
</dbReference>
<feature type="compositionally biased region" description="Basic and acidic residues" evidence="1">
    <location>
        <begin position="73"/>
        <end position="87"/>
    </location>
</feature>
<dbReference type="eggNOG" id="arCOG04718">
    <property type="taxonomic scope" value="Archaea"/>
</dbReference>
<feature type="region of interest" description="Disordered" evidence="1">
    <location>
        <begin position="73"/>
        <end position="94"/>
    </location>
</feature>
<reference evidence="3 4" key="1">
    <citation type="journal article" date="2013" name="Genome Announc.">
        <title>Draft Genome Sequence of 'Candidatus Halobonum tyrrellensis' Strain G22, Isolated from the Hypersaline Waters of Lake Tyrrell, Australia.</title>
        <authorList>
            <person name="Ugalde J.A."/>
            <person name="Narasingarao P."/>
            <person name="Kuo S."/>
            <person name="Podell S."/>
            <person name="Allen E.E."/>
        </authorList>
    </citation>
    <scope>NUCLEOTIDE SEQUENCE [LARGE SCALE GENOMIC DNA]</scope>
    <source>
        <strain evidence="3 4">G22</strain>
    </source>
</reference>
<organism evidence="3 4">
    <name type="scientific">Candidatus Halobonum tyrrellensis G22</name>
    <dbReference type="NCBI Taxonomy" id="1324957"/>
    <lineage>
        <taxon>Archaea</taxon>
        <taxon>Methanobacteriati</taxon>
        <taxon>Methanobacteriota</taxon>
        <taxon>Stenosarchaea group</taxon>
        <taxon>Halobacteria</taxon>
        <taxon>Halobacteriales</taxon>
        <taxon>Haloferacaceae</taxon>
        <taxon>Candidatus Halobonum</taxon>
    </lineage>
</organism>
<proteinExistence type="predicted"/>
<dbReference type="STRING" id="1324957.K933_05188"/>
<dbReference type="AlphaFoldDB" id="V4HGF4"/>
<dbReference type="Proteomes" id="UP000017840">
    <property type="component" value="Unassembled WGS sequence"/>
</dbReference>
<dbReference type="PATRIC" id="fig|1324957.4.peg.1051"/>
<dbReference type="InterPro" id="IPR043831">
    <property type="entry name" value="DUF5808"/>
</dbReference>
<protein>
    <recommendedName>
        <fullName evidence="2">DUF5808 domain-containing protein</fullName>
    </recommendedName>
</protein>
<keyword evidence="4" id="KW-1185">Reference proteome</keyword>
<sequence>MDDSDETVRGELFGIPYNFEPPTIGRMLAAYWRPDEEMAVEKPFGIGYTLNMANWRAWVVLAVAGVLHYQEQSSKKQAAEESDREPVEVVVNDD</sequence>
<accession>V4HGF4</accession>
<evidence type="ECO:0000259" key="2">
    <source>
        <dbReference type="Pfam" id="PF19124"/>
    </source>
</evidence>